<dbReference type="OrthoDB" id="4629891at2"/>
<proteinExistence type="predicted"/>
<organism evidence="3 7">
    <name type="scientific">Mycobacterium persicum</name>
    <dbReference type="NCBI Taxonomy" id="1487726"/>
    <lineage>
        <taxon>Bacteria</taxon>
        <taxon>Bacillati</taxon>
        <taxon>Actinomycetota</taxon>
        <taxon>Actinomycetes</taxon>
        <taxon>Mycobacteriales</taxon>
        <taxon>Mycobacteriaceae</taxon>
        <taxon>Mycobacterium</taxon>
    </lineage>
</organism>
<protein>
    <recommendedName>
        <fullName evidence="1">PknH-like extracellular domain-containing protein</fullName>
    </recommendedName>
</protein>
<dbReference type="InterPro" id="IPR038232">
    <property type="entry name" value="PknH-like_Extracell_sf"/>
</dbReference>
<dbReference type="Proteomes" id="UP000271464">
    <property type="component" value="Unassembled WGS sequence"/>
</dbReference>
<dbReference type="EMBL" id="UPHM01000022">
    <property type="protein sequence ID" value="VAZ89693.1"/>
    <property type="molecule type" value="Genomic_DNA"/>
</dbReference>
<evidence type="ECO:0000313" key="6">
    <source>
        <dbReference type="Proteomes" id="UP000271464"/>
    </source>
</evidence>
<evidence type="ECO:0000313" key="2">
    <source>
        <dbReference type="EMBL" id="ORC08768.1"/>
    </source>
</evidence>
<evidence type="ECO:0000259" key="1">
    <source>
        <dbReference type="Pfam" id="PF14032"/>
    </source>
</evidence>
<evidence type="ECO:0000313" key="4">
    <source>
        <dbReference type="EMBL" id="VAZ89693.1"/>
    </source>
</evidence>
<dbReference type="Proteomes" id="UP000279331">
    <property type="component" value="Unassembled WGS sequence"/>
</dbReference>
<reference evidence="6 7" key="2">
    <citation type="submission" date="2018-09" db="EMBL/GenBank/DDBJ databases">
        <authorList>
            <person name="Tagini F."/>
        </authorList>
    </citation>
    <scope>NUCLEOTIDE SEQUENCE [LARGE SCALE GENOMIC DNA]</scope>
    <source>
        <strain evidence="4 6">MK4</strain>
        <strain evidence="3 7">MK42</strain>
    </source>
</reference>
<dbReference type="EMBL" id="UPHL01000036">
    <property type="protein sequence ID" value="VAZ82558.1"/>
    <property type="molecule type" value="Genomic_DNA"/>
</dbReference>
<keyword evidence="6" id="KW-1185">Reference proteome</keyword>
<reference evidence="2 5" key="1">
    <citation type="submission" date="2017-02" db="EMBL/GenBank/DDBJ databases">
        <title>Mycobacterium kansasii genomes.</title>
        <authorList>
            <person name="Borowka P."/>
            <person name="Strapagiel D."/>
            <person name="Marciniak B."/>
            <person name="Lach J."/>
            <person name="Bakula Z."/>
            <person name="Van Ingen J."/>
            <person name="Safianowska A."/>
            <person name="Brzostek A."/>
            <person name="Dziadek J."/>
            <person name="Jagielski T."/>
        </authorList>
    </citation>
    <scope>NUCLEOTIDE SEQUENCE [LARGE SCALE GENOMIC DNA]</scope>
    <source>
        <strain evidence="2 5">12MK</strain>
    </source>
</reference>
<dbReference type="InterPro" id="IPR026954">
    <property type="entry name" value="PknH-like_Extracell"/>
</dbReference>
<dbReference type="Proteomes" id="UP000192335">
    <property type="component" value="Unassembled WGS sequence"/>
</dbReference>
<feature type="domain" description="PknH-like extracellular" evidence="1">
    <location>
        <begin position="67"/>
        <end position="241"/>
    </location>
</feature>
<sequence length="243" mass="25674">MRPTGSTRSSVTYLALRLTRHAADIRAALAGTGKSLFIICTALLVITACSHKGTSAKPSTATAATPQSGADALIISIEEVRRIANYEELTAHSHADLRHPPPGDLNAPGPCRAAGTSDLTFASGWIEFRSAGYSGVTDEIRPGGMALVDSVSQAVAIYPDAHAARAALDQLEASLNACMALHDPKYTFNVDKPDPATLRITDQGWSHLYRVKNAVLMSVGVLGIEPAERIANTVLDAICDRVT</sequence>
<accession>A0A1X0LCS2</accession>
<evidence type="ECO:0000313" key="3">
    <source>
        <dbReference type="EMBL" id="VAZ82558.1"/>
    </source>
</evidence>
<evidence type="ECO:0000313" key="5">
    <source>
        <dbReference type="Proteomes" id="UP000192335"/>
    </source>
</evidence>
<dbReference type="EMBL" id="MWQA01000001">
    <property type="protein sequence ID" value="ORC08768.1"/>
    <property type="molecule type" value="Genomic_DNA"/>
</dbReference>
<dbReference type="Pfam" id="PF14032">
    <property type="entry name" value="PknH_C"/>
    <property type="match status" value="1"/>
</dbReference>
<name>A0A1X0LCS2_9MYCO</name>
<comment type="caution">
    <text evidence="3">The sequence shown here is derived from an EMBL/GenBank/DDBJ whole genome shotgun (WGS) entry which is preliminary data.</text>
</comment>
<dbReference type="AlphaFoldDB" id="A0A1X0LCS2"/>
<dbReference type="Gene3D" id="3.40.1000.70">
    <property type="entry name" value="PknH-like extracellular domain"/>
    <property type="match status" value="1"/>
</dbReference>
<evidence type="ECO:0000313" key="7">
    <source>
        <dbReference type="Proteomes" id="UP000279331"/>
    </source>
</evidence>
<gene>
    <name evidence="2" type="ORF">B4U45_21385</name>
    <name evidence="3" type="ORF">LAUMK42_01365</name>
    <name evidence="4" type="ORF">LAUMK4_01154</name>
</gene>